<evidence type="ECO:0000313" key="3">
    <source>
        <dbReference type="Proteomes" id="UP000639338"/>
    </source>
</evidence>
<feature type="region of interest" description="Disordered" evidence="1">
    <location>
        <begin position="1"/>
        <end position="22"/>
    </location>
</feature>
<accession>A0A834Y760</accession>
<protein>
    <submittedName>
        <fullName evidence="2">Uncharacterized protein</fullName>
    </submittedName>
</protein>
<sequence>MTDKDTEQFENGSVPSENTLTDSYQSLTDSDFDMSGVTSSIYYADTSNDIQVSLARARSSVVKLKKSFQPRPVIVGPIENIQASYIAIDKELLPADNPLHAVEVMLKIYYILNLEFPPEAALSWKFLALAIYNFAPKGKIPGGIKSLINEVNDMRKKIEQRLIT</sequence>
<organism evidence="2 3">
    <name type="scientific">Aphidius gifuensis</name>
    <name type="common">Parasitoid wasp</name>
    <dbReference type="NCBI Taxonomy" id="684658"/>
    <lineage>
        <taxon>Eukaryota</taxon>
        <taxon>Metazoa</taxon>
        <taxon>Ecdysozoa</taxon>
        <taxon>Arthropoda</taxon>
        <taxon>Hexapoda</taxon>
        <taxon>Insecta</taxon>
        <taxon>Pterygota</taxon>
        <taxon>Neoptera</taxon>
        <taxon>Endopterygota</taxon>
        <taxon>Hymenoptera</taxon>
        <taxon>Apocrita</taxon>
        <taxon>Ichneumonoidea</taxon>
        <taxon>Braconidae</taxon>
        <taxon>Aphidiinae</taxon>
        <taxon>Aphidius</taxon>
    </lineage>
</organism>
<keyword evidence="3" id="KW-1185">Reference proteome</keyword>
<feature type="compositionally biased region" description="Polar residues" evidence="1">
    <location>
        <begin position="9"/>
        <end position="22"/>
    </location>
</feature>
<dbReference type="EMBL" id="JACMRX010000001">
    <property type="protein sequence ID" value="KAF7998393.1"/>
    <property type="molecule type" value="Genomic_DNA"/>
</dbReference>
<dbReference type="OrthoDB" id="7431392at2759"/>
<proteinExistence type="predicted"/>
<evidence type="ECO:0000313" key="2">
    <source>
        <dbReference type="EMBL" id="KAF7998393.1"/>
    </source>
</evidence>
<dbReference type="AlphaFoldDB" id="A0A834Y760"/>
<evidence type="ECO:0000256" key="1">
    <source>
        <dbReference type="SAM" id="MobiDB-lite"/>
    </source>
</evidence>
<comment type="caution">
    <text evidence="2">The sequence shown here is derived from an EMBL/GenBank/DDBJ whole genome shotgun (WGS) entry which is preliminary data.</text>
</comment>
<name>A0A834Y760_APHGI</name>
<gene>
    <name evidence="2" type="ORF">HCN44_009791</name>
</gene>
<dbReference type="Proteomes" id="UP000639338">
    <property type="component" value="Unassembled WGS sequence"/>
</dbReference>
<reference evidence="2 3" key="1">
    <citation type="submission" date="2020-08" db="EMBL/GenBank/DDBJ databases">
        <title>Aphidius gifuensis genome sequencing and assembly.</title>
        <authorList>
            <person name="Du Z."/>
        </authorList>
    </citation>
    <scope>NUCLEOTIDE SEQUENCE [LARGE SCALE GENOMIC DNA]</scope>
    <source>
        <strain evidence="2">YNYX2018</strain>
        <tissue evidence="2">Adults</tissue>
    </source>
</reference>